<gene>
    <name evidence="8" type="ORF">EGYM00392_LOCUS27498</name>
</gene>
<dbReference type="AlphaFoldDB" id="A0A7S1ILY5"/>
<dbReference type="GO" id="GO:0005524">
    <property type="term" value="F:ATP binding"/>
    <property type="evidence" value="ECO:0007669"/>
    <property type="project" value="UniProtKB-UniRule"/>
</dbReference>
<proteinExistence type="inferred from homology"/>
<keyword evidence="1 5" id="KW-0808">Transferase</keyword>
<feature type="binding site" evidence="4">
    <location>
        <position position="262"/>
    </location>
    <ligand>
        <name>ATP</name>
        <dbReference type="ChEBI" id="CHEBI:30616"/>
    </ligand>
</feature>
<dbReference type="InterPro" id="IPR001245">
    <property type="entry name" value="Ser-Thr/Tyr_kinase_cat_dom"/>
</dbReference>
<evidence type="ECO:0000256" key="4">
    <source>
        <dbReference type="PROSITE-ProRule" id="PRU10141"/>
    </source>
</evidence>
<dbReference type="PRINTS" id="PR00109">
    <property type="entry name" value="TYRKINASE"/>
</dbReference>
<dbReference type="CDD" id="cd13999">
    <property type="entry name" value="STKc_MAP3K-like"/>
    <property type="match status" value="1"/>
</dbReference>
<dbReference type="InterPro" id="IPR008271">
    <property type="entry name" value="Ser/Thr_kinase_AS"/>
</dbReference>
<dbReference type="InterPro" id="IPR051681">
    <property type="entry name" value="Ser/Thr_Kinases-Pseudokinases"/>
</dbReference>
<feature type="compositionally biased region" description="Polar residues" evidence="6">
    <location>
        <begin position="1"/>
        <end position="15"/>
    </location>
</feature>
<feature type="compositionally biased region" description="Polar residues" evidence="6">
    <location>
        <begin position="73"/>
        <end position="85"/>
    </location>
</feature>
<feature type="compositionally biased region" description="Acidic residues" evidence="6">
    <location>
        <begin position="116"/>
        <end position="126"/>
    </location>
</feature>
<evidence type="ECO:0000259" key="7">
    <source>
        <dbReference type="PROSITE" id="PS50011"/>
    </source>
</evidence>
<dbReference type="PROSITE" id="PS50011">
    <property type="entry name" value="PROTEIN_KINASE_DOM"/>
    <property type="match status" value="1"/>
</dbReference>
<dbReference type="PROSITE" id="PS00107">
    <property type="entry name" value="PROTEIN_KINASE_ATP"/>
    <property type="match status" value="1"/>
</dbReference>
<dbReference type="InterPro" id="IPR017441">
    <property type="entry name" value="Protein_kinase_ATP_BS"/>
</dbReference>
<evidence type="ECO:0000256" key="2">
    <source>
        <dbReference type="ARBA" id="ARBA00022741"/>
    </source>
</evidence>
<dbReference type="PANTHER" id="PTHR44329:SF298">
    <property type="entry name" value="MIXED LINEAGE KINASE DOMAIN-LIKE PROTEIN"/>
    <property type="match status" value="1"/>
</dbReference>
<dbReference type="InterPro" id="IPR000719">
    <property type="entry name" value="Prot_kinase_dom"/>
</dbReference>
<evidence type="ECO:0000313" key="8">
    <source>
        <dbReference type="EMBL" id="CAD9016389.1"/>
    </source>
</evidence>
<evidence type="ECO:0000256" key="6">
    <source>
        <dbReference type="SAM" id="MobiDB-lite"/>
    </source>
</evidence>
<evidence type="ECO:0000256" key="5">
    <source>
        <dbReference type="RuleBase" id="RU000304"/>
    </source>
</evidence>
<evidence type="ECO:0000256" key="3">
    <source>
        <dbReference type="ARBA" id="ARBA00022840"/>
    </source>
</evidence>
<keyword evidence="1 5" id="KW-0418">Kinase</keyword>
<dbReference type="GO" id="GO:0004674">
    <property type="term" value="F:protein serine/threonine kinase activity"/>
    <property type="evidence" value="ECO:0007669"/>
    <property type="project" value="UniProtKB-KW"/>
</dbReference>
<protein>
    <recommendedName>
        <fullName evidence="7">Protein kinase domain-containing protein</fullName>
    </recommendedName>
</protein>
<reference evidence="8" key="1">
    <citation type="submission" date="2021-01" db="EMBL/GenBank/DDBJ databases">
        <authorList>
            <person name="Corre E."/>
            <person name="Pelletier E."/>
            <person name="Niang G."/>
            <person name="Scheremetjew M."/>
            <person name="Finn R."/>
            <person name="Kale V."/>
            <person name="Holt S."/>
            <person name="Cochrane G."/>
            <person name="Meng A."/>
            <person name="Brown T."/>
            <person name="Cohen L."/>
        </authorList>
    </citation>
    <scope>NUCLEOTIDE SEQUENCE</scope>
    <source>
        <strain evidence="8">NIES-381</strain>
    </source>
</reference>
<dbReference type="Pfam" id="PF07714">
    <property type="entry name" value="PK_Tyr_Ser-Thr"/>
    <property type="match status" value="1"/>
</dbReference>
<dbReference type="SMART" id="SM00220">
    <property type="entry name" value="S_TKc"/>
    <property type="match status" value="1"/>
</dbReference>
<keyword evidence="2 4" id="KW-0547">Nucleotide-binding</keyword>
<dbReference type="SUPFAM" id="SSF56112">
    <property type="entry name" value="Protein kinase-like (PK-like)"/>
    <property type="match status" value="1"/>
</dbReference>
<dbReference type="PANTHER" id="PTHR44329">
    <property type="entry name" value="SERINE/THREONINE-PROTEIN KINASE TNNI3K-RELATED"/>
    <property type="match status" value="1"/>
</dbReference>
<dbReference type="Gene3D" id="1.10.510.10">
    <property type="entry name" value="Transferase(Phosphotransferase) domain 1"/>
    <property type="match status" value="1"/>
</dbReference>
<feature type="compositionally biased region" description="Acidic residues" evidence="6">
    <location>
        <begin position="141"/>
        <end position="164"/>
    </location>
</feature>
<organism evidence="8">
    <name type="scientific">Eutreptiella gymnastica</name>
    <dbReference type="NCBI Taxonomy" id="73025"/>
    <lineage>
        <taxon>Eukaryota</taxon>
        <taxon>Discoba</taxon>
        <taxon>Euglenozoa</taxon>
        <taxon>Euglenida</taxon>
        <taxon>Spirocuta</taxon>
        <taxon>Euglenophyceae</taxon>
        <taxon>Eutreptiales</taxon>
        <taxon>Eutreptiaceae</taxon>
        <taxon>Eutreptiella</taxon>
    </lineage>
</organism>
<keyword evidence="3 4" id="KW-0067">ATP-binding</keyword>
<keyword evidence="1 5" id="KW-0723">Serine/threonine-protein kinase</keyword>
<sequence length="498" mass="56077">MRTTNARPTSANSLRASKKMLPAGANVYGRPLSGSSANRITPPHTPTLPCLPKSPQPVKSPKSPTHPPPGWNPATSSTPSPTQAKKSPKLEPRRPPKAHACEESETITDPMHDREYEEDFEEDVEEVAIPAADNEELGKVEDEDEEDVEEDKEQDSEWIDDDDGFNLSCTVPKDLLPMAESSVKGPVQFHLRTAADAPLEPAALIKSPVATPKSNGYWDDIHLQNWILKFSDLELSEQLGAGGFGTVHKGRLKKSNDTIAVKICLCQDSDMVASFKREVKMLSSMRHEHIVLFRGACIDVPNLCIVTELMCRGNLYNLLHDDDMDMPWKLRMRWTRDIARGMNYLHTLEPAVVHRDLKSPNVLVNDYFMIKLCDFGMSRTKKHTRIHTKQMGGSPPWTAPECLRGDDFTEKSDIYSFGVLMWEIMTREIPWEDKEMVQLVGLVGFKNKTLDIPPLELHPGCPKKFVELMQECFAADPPERPAFRDMVPIFEDLAINTR</sequence>
<accession>A0A7S1ILY5</accession>
<dbReference type="InterPro" id="IPR011009">
    <property type="entry name" value="Kinase-like_dom_sf"/>
</dbReference>
<feature type="domain" description="Protein kinase" evidence="7">
    <location>
        <begin position="233"/>
        <end position="490"/>
    </location>
</feature>
<comment type="similarity">
    <text evidence="5">Belongs to the protein kinase superfamily.</text>
</comment>
<evidence type="ECO:0000256" key="1">
    <source>
        <dbReference type="ARBA" id="ARBA00022527"/>
    </source>
</evidence>
<feature type="compositionally biased region" description="Low complexity" evidence="6">
    <location>
        <begin position="47"/>
        <end position="63"/>
    </location>
</feature>
<dbReference type="PROSITE" id="PS00108">
    <property type="entry name" value="PROTEIN_KINASE_ST"/>
    <property type="match status" value="1"/>
</dbReference>
<dbReference type="EMBL" id="HBGA01073635">
    <property type="protein sequence ID" value="CAD9016389.1"/>
    <property type="molecule type" value="Transcribed_RNA"/>
</dbReference>
<feature type="region of interest" description="Disordered" evidence="6">
    <location>
        <begin position="1"/>
        <end position="164"/>
    </location>
</feature>
<feature type="compositionally biased region" description="Basic and acidic residues" evidence="6">
    <location>
        <begin position="88"/>
        <end position="102"/>
    </location>
</feature>
<name>A0A7S1ILY5_9EUGL</name>